<reference evidence="2 3" key="1">
    <citation type="submission" date="2016-10" db="EMBL/GenBank/DDBJ databases">
        <authorList>
            <person name="de Groot N.N."/>
        </authorList>
    </citation>
    <scope>NUCLEOTIDE SEQUENCE [LARGE SCALE GENOMIC DNA]</scope>
    <source>
        <strain evidence="2 3">CGMCC 1.10449</strain>
    </source>
</reference>
<evidence type="ECO:0000256" key="1">
    <source>
        <dbReference type="SAM" id="Phobius"/>
    </source>
</evidence>
<keyword evidence="1" id="KW-1133">Transmembrane helix</keyword>
<feature type="transmembrane region" description="Helical" evidence="1">
    <location>
        <begin position="107"/>
        <end position="127"/>
    </location>
</feature>
<accession>A0A1H1GDU1</accession>
<name>A0A1H1GDU1_9BACI</name>
<dbReference type="AlphaFoldDB" id="A0A1H1GDU1"/>
<gene>
    <name evidence="2" type="ORF">SAMN05216231_3645</name>
</gene>
<proteinExistence type="predicted"/>
<evidence type="ECO:0000313" key="3">
    <source>
        <dbReference type="Proteomes" id="UP000199444"/>
    </source>
</evidence>
<dbReference type="EMBL" id="FNKD01000005">
    <property type="protein sequence ID" value="SDR10996.1"/>
    <property type="molecule type" value="Genomic_DNA"/>
</dbReference>
<feature type="transmembrane region" description="Helical" evidence="1">
    <location>
        <begin position="43"/>
        <end position="62"/>
    </location>
</feature>
<keyword evidence="1" id="KW-0812">Transmembrane</keyword>
<dbReference type="Proteomes" id="UP000199444">
    <property type="component" value="Unassembled WGS sequence"/>
</dbReference>
<keyword evidence="3" id="KW-1185">Reference proteome</keyword>
<keyword evidence="1" id="KW-0472">Membrane</keyword>
<protein>
    <submittedName>
        <fullName evidence="2">Uncharacterized protein</fullName>
    </submittedName>
</protein>
<feature type="transmembrane region" description="Helical" evidence="1">
    <location>
        <begin position="133"/>
        <end position="160"/>
    </location>
</feature>
<organism evidence="2 3">
    <name type="scientific">Virgibacillus salinus</name>
    <dbReference type="NCBI Taxonomy" id="553311"/>
    <lineage>
        <taxon>Bacteria</taxon>
        <taxon>Bacillati</taxon>
        <taxon>Bacillota</taxon>
        <taxon>Bacilli</taxon>
        <taxon>Bacillales</taxon>
        <taxon>Bacillaceae</taxon>
        <taxon>Virgibacillus</taxon>
    </lineage>
</organism>
<sequence length="241" mass="28134">MNILIEKNIETWGQGYIPFKTTIWDDEPVPLVLYSSLHSKEVICLKLFIDILLLIVIGYYSYKFIQVMIKMRQDIILPTTNEEIASIRKYPQKVVNFPIYSEQKIGIIAYSLNLVFVIVMFFLGVFLDGINWSFYPLMTILLINSYSFINLFAVIGDGVLCGSRFVTWKKVKSFQFLPIDLNHRYYGSSKELNNRYELRIKTKFYFISCIVTTDEMKEKLNMILSEHIAVSEEGSVLKNPR</sequence>
<evidence type="ECO:0000313" key="2">
    <source>
        <dbReference type="EMBL" id="SDR10996.1"/>
    </source>
</evidence>